<feature type="transmembrane region" description="Helical" evidence="1">
    <location>
        <begin position="22"/>
        <end position="43"/>
    </location>
</feature>
<accession>A0ABS7F5K6</accession>
<keyword evidence="3" id="KW-1185">Reference proteome</keyword>
<feature type="transmembrane region" description="Helical" evidence="1">
    <location>
        <begin position="89"/>
        <end position="108"/>
    </location>
</feature>
<feature type="transmembrane region" description="Helical" evidence="1">
    <location>
        <begin position="55"/>
        <end position="83"/>
    </location>
</feature>
<reference evidence="2 3" key="1">
    <citation type="submission" date="2021-08" db="EMBL/GenBank/DDBJ databases">
        <title>Caldovatus sediminis gen. nov., sp. nov., a moderately thermophilic bacterium isolated from a hot spring.</title>
        <authorList>
            <person name="Hu C.-J."/>
            <person name="Li W.-J."/>
            <person name="Xian W.-D."/>
        </authorList>
    </citation>
    <scope>NUCLEOTIDE SEQUENCE [LARGE SCALE GENOMIC DNA]</scope>
    <source>
        <strain evidence="2 3">SYSU G05006</strain>
    </source>
</reference>
<dbReference type="Proteomes" id="UP001519924">
    <property type="component" value="Unassembled WGS sequence"/>
</dbReference>
<feature type="transmembrane region" description="Helical" evidence="1">
    <location>
        <begin position="115"/>
        <end position="138"/>
    </location>
</feature>
<comment type="caution">
    <text evidence="2">The sequence shown here is derived from an EMBL/GenBank/DDBJ whole genome shotgun (WGS) entry which is preliminary data.</text>
</comment>
<feature type="transmembrane region" description="Helical" evidence="1">
    <location>
        <begin position="177"/>
        <end position="198"/>
    </location>
</feature>
<keyword evidence="1" id="KW-0472">Membrane</keyword>
<evidence type="ECO:0000313" key="3">
    <source>
        <dbReference type="Proteomes" id="UP001519924"/>
    </source>
</evidence>
<protein>
    <recommendedName>
        <fullName evidence="4">DUF2232 domain-containing protein</fullName>
    </recommendedName>
</protein>
<dbReference type="RefSeq" id="WP_220118685.1">
    <property type="nucleotide sequence ID" value="NZ_JAHZUY010000058.1"/>
</dbReference>
<dbReference type="EMBL" id="JAHZUY010000058">
    <property type="protein sequence ID" value="MBW8270905.1"/>
    <property type="molecule type" value="Genomic_DNA"/>
</dbReference>
<gene>
    <name evidence="2" type="ORF">K1J50_15580</name>
</gene>
<feature type="transmembrane region" description="Helical" evidence="1">
    <location>
        <begin position="219"/>
        <end position="235"/>
    </location>
</feature>
<evidence type="ECO:0008006" key="4">
    <source>
        <dbReference type="Google" id="ProtNLM"/>
    </source>
</evidence>
<name>A0ABS7F5K6_9PROT</name>
<organism evidence="2 3">
    <name type="scientific">Caldovatus aquaticus</name>
    <dbReference type="NCBI Taxonomy" id="2865671"/>
    <lineage>
        <taxon>Bacteria</taxon>
        <taxon>Pseudomonadati</taxon>
        <taxon>Pseudomonadota</taxon>
        <taxon>Alphaproteobacteria</taxon>
        <taxon>Acetobacterales</taxon>
        <taxon>Roseomonadaceae</taxon>
        <taxon>Caldovatus</taxon>
    </lineage>
</organism>
<proteinExistence type="predicted"/>
<evidence type="ECO:0000256" key="1">
    <source>
        <dbReference type="SAM" id="Phobius"/>
    </source>
</evidence>
<sequence length="322" mass="31927">MSGSTGGGGGGGIGALTGDPRWLAAGAGGLLAAVAALWAMRGLPLGGLVLWLSPLPILLAGLGFGTGAAAGALAVATAALALAAEGLPVLVFLAGFGLPALLLVALGLRRGRLRLAAPFALLGLWPAALTLALGLAFADAPGGLTGATRRLLEVSFARSGIALPEEALAVAARLKPAMLGLLLAVALAAETALAQRLLARAGLALAPTPRWSVAARLPGWYPALPALAFLWWAVAPEGLGLAVGLALLVPAFLQGLAAFHAAWPPGRPGRRAMLAALYAALLFPMTSTLAVLSVTAFGLIVQWWRHPGGSAAGPPGSGGTPT</sequence>
<feature type="transmembrane region" description="Helical" evidence="1">
    <location>
        <begin position="241"/>
        <end position="263"/>
    </location>
</feature>
<evidence type="ECO:0000313" key="2">
    <source>
        <dbReference type="EMBL" id="MBW8270905.1"/>
    </source>
</evidence>
<feature type="transmembrane region" description="Helical" evidence="1">
    <location>
        <begin position="275"/>
        <end position="304"/>
    </location>
</feature>
<keyword evidence="1" id="KW-0812">Transmembrane</keyword>
<keyword evidence="1" id="KW-1133">Transmembrane helix</keyword>